<evidence type="ECO:0008006" key="3">
    <source>
        <dbReference type="Google" id="ProtNLM"/>
    </source>
</evidence>
<accession>A0A370IBB7</accession>
<dbReference type="EMBL" id="QQBC01000002">
    <property type="protein sequence ID" value="RDI68025.1"/>
    <property type="molecule type" value="Genomic_DNA"/>
</dbReference>
<gene>
    <name evidence="1" type="ORF">DFR76_102426</name>
</gene>
<evidence type="ECO:0000313" key="1">
    <source>
        <dbReference type="EMBL" id="RDI68025.1"/>
    </source>
</evidence>
<sequence length="89" mass="10398">MRRPLETEPETLLPSLTTEAHPLIELVREFSVAVWRRELHGDNEIDEARLRHLRAAAELHIRITLSFIALDTPEQSRQFARTFLVPMLE</sequence>
<organism evidence="1 2">
    <name type="scientific">Nocardia pseudobrasiliensis</name>
    <dbReference type="NCBI Taxonomy" id="45979"/>
    <lineage>
        <taxon>Bacteria</taxon>
        <taxon>Bacillati</taxon>
        <taxon>Actinomycetota</taxon>
        <taxon>Actinomycetes</taxon>
        <taxon>Mycobacteriales</taxon>
        <taxon>Nocardiaceae</taxon>
        <taxon>Nocardia</taxon>
    </lineage>
</organism>
<keyword evidence="2" id="KW-1185">Reference proteome</keyword>
<comment type="caution">
    <text evidence="1">The sequence shown here is derived from an EMBL/GenBank/DDBJ whole genome shotgun (WGS) entry which is preliminary data.</text>
</comment>
<name>A0A370IBB7_9NOCA</name>
<dbReference type="RefSeq" id="WP_067992464.1">
    <property type="nucleotide sequence ID" value="NZ_QQBC01000002.1"/>
</dbReference>
<dbReference type="STRING" id="1210086.GCA_001613105_01002"/>
<dbReference type="AlphaFoldDB" id="A0A370IBB7"/>
<evidence type="ECO:0000313" key="2">
    <source>
        <dbReference type="Proteomes" id="UP000254869"/>
    </source>
</evidence>
<protein>
    <recommendedName>
        <fullName evidence="3">TetR family transcriptional regulator</fullName>
    </recommendedName>
</protein>
<dbReference type="Proteomes" id="UP000254869">
    <property type="component" value="Unassembled WGS sequence"/>
</dbReference>
<reference evidence="1 2" key="1">
    <citation type="submission" date="2018-07" db="EMBL/GenBank/DDBJ databases">
        <title>Genomic Encyclopedia of Type Strains, Phase IV (KMG-IV): sequencing the most valuable type-strain genomes for metagenomic binning, comparative biology and taxonomic classification.</title>
        <authorList>
            <person name="Goeker M."/>
        </authorList>
    </citation>
    <scope>NUCLEOTIDE SEQUENCE [LARGE SCALE GENOMIC DNA]</scope>
    <source>
        <strain evidence="1 2">DSM 44290</strain>
    </source>
</reference>
<proteinExistence type="predicted"/>